<dbReference type="GO" id="GO:0008654">
    <property type="term" value="P:phospholipid biosynthetic process"/>
    <property type="evidence" value="ECO:0007669"/>
    <property type="project" value="InterPro"/>
</dbReference>
<feature type="transmembrane region" description="Helical" evidence="3">
    <location>
        <begin position="33"/>
        <end position="62"/>
    </location>
</feature>
<dbReference type="STRING" id="1267564.SAMN05192561_101875"/>
<keyword evidence="3" id="KW-0472">Membrane</keyword>
<gene>
    <name evidence="4" type="ORF">SAMN05192561_101875</name>
</gene>
<dbReference type="Proteomes" id="UP000199215">
    <property type="component" value="Unassembled WGS sequence"/>
</dbReference>
<dbReference type="InterPro" id="IPR000462">
    <property type="entry name" value="CDP-OH_P_trans"/>
</dbReference>
<evidence type="ECO:0000313" key="5">
    <source>
        <dbReference type="Proteomes" id="UP000199215"/>
    </source>
</evidence>
<evidence type="ECO:0000256" key="1">
    <source>
        <dbReference type="ARBA" id="ARBA00022679"/>
    </source>
</evidence>
<dbReference type="InterPro" id="IPR043130">
    <property type="entry name" value="CDP-OH_PTrfase_TM_dom"/>
</dbReference>
<accession>A0A1H6I190</accession>
<dbReference type="RefSeq" id="WP_092814749.1">
    <property type="nucleotide sequence ID" value="NZ_FNWU01000001.1"/>
</dbReference>
<dbReference type="AlphaFoldDB" id="A0A1H6I190"/>
<protein>
    <submittedName>
        <fullName evidence="4">Archaetidylinositol phosphate synthase</fullName>
    </submittedName>
</protein>
<feature type="transmembrane region" description="Helical" evidence="3">
    <location>
        <begin position="180"/>
        <end position="203"/>
    </location>
</feature>
<dbReference type="OrthoDB" id="9904at2157"/>
<evidence type="ECO:0000256" key="3">
    <source>
        <dbReference type="SAM" id="Phobius"/>
    </source>
</evidence>
<keyword evidence="5" id="KW-1185">Reference proteome</keyword>
<reference evidence="4 5" key="1">
    <citation type="submission" date="2016-10" db="EMBL/GenBank/DDBJ databases">
        <authorList>
            <person name="de Groot N.N."/>
        </authorList>
    </citation>
    <scope>NUCLEOTIDE SEQUENCE [LARGE SCALE GENOMIC DNA]</scope>
    <source>
        <strain evidence="4 5">IBRC-M10418</strain>
    </source>
</reference>
<dbReference type="GO" id="GO:0016020">
    <property type="term" value="C:membrane"/>
    <property type="evidence" value="ECO:0007669"/>
    <property type="project" value="InterPro"/>
</dbReference>
<dbReference type="Pfam" id="PF01066">
    <property type="entry name" value="CDP-OH_P_transf"/>
    <property type="match status" value="1"/>
</dbReference>
<dbReference type="PROSITE" id="PS00379">
    <property type="entry name" value="CDP_ALCOHOL_P_TRANSF"/>
    <property type="match status" value="1"/>
</dbReference>
<comment type="similarity">
    <text evidence="2">Belongs to the CDP-alcohol phosphatidyltransferase class-I family.</text>
</comment>
<keyword evidence="3" id="KW-1133">Transmembrane helix</keyword>
<feature type="transmembrane region" description="Helical" evidence="3">
    <location>
        <begin position="111"/>
        <end position="129"/>
    </location>
</feature>
<keyword evidence="3" id="KW-0812">Transmembrane</keyword>
<organism evidence="4 5">
    <name type="scientific">Halopenitus malekzadehii</name>
    <dbReference type="NCBI Taxonomy" id="1267564"/>
    <lineage>
        <taxon>Archaea</taxon>
        <taxon>Methanobacteriati</taxon>
        <taxon>Methanobacteriota</taxon>
        <taxon>Stenosarchaea group</taxon>
        <taxon>Halobacteria</taxon>
        <taxon>Halobacteriales</taxon>
        <taxon>Haloferacaceae</taxon>
        <taxon>Halopenitus</taxon>
    </lineage>
</organism>
<evidence type="ECO:0000313" key="4">
    <source>
        <dbReference type="EMBL" id="SEH42233.1"/>
    </source>
</evidence>
<name>A0A1H6I190_9EURY</name>
<proteinExistence type="inferred from homology"/>
<dbReference type="InterPro" id="IPR048254">
    <property type="entry name" value="CDP_ALCOHOL_P_TRANSF_CS"/>
</dbReference>
<dbReference type="EMBL" id="FNWU01000001">
    <property type="protein sequence ID" value="SEH42233.1"/>
    <property type="molecule type" value="Genomic_DNA"/>
</dbReference>
<dbReference type="Gene3D" id="1.20.120.1760">
    <property type="match status" value="1"/>
</dbReference>
<keyword evidence="1 2" id="KW-0808">Transferase</keyword>
<feature type="transmembrane region" description="Helical" evidence="3">
    <location>
        <begin position="150"/>
        <end position="168"/>
    </location>
</feature>
<evidence type="ECO:0000256" key="2">
    <source>
        <dbReference type="RuleBase" id="RU003750"/>
    </source>
</evidence>
<sequence>MTLDRLRPLADRLLSPWVAAADRLGMSPDGVSVAAFLAAIAAGVAFALATPAGYLAGAVLVFGNGWLDLVDGALAREQGVESSGGDLLDHVLDRYADIAILAGLAAGIGRYGLGLAAVTGVLMTSYLGTQIQAVGLGREYGGLLGRADRLALVGVTGVLAAIAPGPVVSTTVLPDAILDLVGPAIGPTGIGIVAILLALFAVVGHLTALQRFMGAWADL</sequence>
<dbReference type="GO" id="GO:0016780">
    <property type="term" value="F:phosphotransferase activity, for other substituted phosphate groups"/>
    <property type="evidence" value="ECO:0007669"/>
    <property type="project" value="InterPro"/>
</dbReference>